<keyword evidence="2" id="KW-0812">Transmembrane</keyword>
<feature type="transmembrane region" description="Helical" evidence="2">
    <location>
        <begin position="150"/>
        <end position="169"/>
    </location>
</feature>
<feature type="region of interest" description="Disordered" evidence="1">
    <location>
        <begin position="600"/>
        <end position="641"/>
    </location>
</feature>
<dbReference type="AlphaFoldDB" id="A0A4Q7TQ64"/>
<evidence type="ECO:0000313" key="4">
    <source>
        <dbReference type="EMBL" id="RZT62905.1"/>
    </source>
</evidence>
<comment type="caution">
    <text evidence="4">The sequence shown here is derived from an EMBL/GenBank/DDBJ whole genome shotgun (WGS) entry which is preliminary data.</text>
</comment>
<evidence type="ECO:0000256" key="1">
    <source>
        <dbReference type="SAM" id="MobiDB-lite"/>
    </source>
</evidence>
<evidence type="ECO:0000313" key="5">
    <source>
        <dbReference type="Proteomes" id="UP000291832"/>
    </source>
</evidence>
<feature type="transmembrane region" description="Helical" evidence="2">
    <location>
        <begin position="656"/>
        <end position="677"/>
    </location>
</feature>
<evidence type="ECO:0000256" key="2">
    <source>
        <dbReference type="SAM" id="Phobius"/>
    </source>
</evidence>
<dbReference type="InterPro" id="IPR038765">
    <property type="entry name" value="Papain-like_cys_pep_sf"/>
</dbReference>
<keyword evidence="2" id="KW-0472">Membrane</keyword>
<sequence>MRSRLAPSRTLTAALLVLAIALLAGIAAWPVYRGPEAWLAVGAAAAAAFAITWAGRRWRWGALTAVALLLGFVALLVPAAVPSALDGAPAGLLRGLGDGLAAVALGWKQILTLTLPLGSYQAVLVPLFTTVYAAAAAATWLAVRGDAASPWAALPAAAVVAFGTVFGPVELSDPLALGPLTVAAPRELAIWAAAAILITGWIAWTSGAARRAALRLGRGPGARLRGITRGATGAAIVVAALAAGAILAPAATSTPRTVPRDRIDPVVVVREQTSPLAGYRVLKRDAAYDAPLFTVTGDGPLPGRMRLAVMDQTSGVDFTVAAGNGTFTRFPSGDPVTDPALVRVAIESGYSGIWVPLTAELGAPPEFAGPRAADLADGFYVDRDTGAGIAVPTAAGLRAGDAYRAELSAAPDARLDAAPAHAHPDLDLAELPQLERWLAAQRLPATGEGLAEAIDRLRARGYLSHALSDQGDRAWLDALAAAYGTRFVASPGGHSLARIEELFEQLNDQAEAAGTAGDDAALVAGIGDDEQFAAAAVLLARALGFDARIVLGVRLGGDGVPGVPACESSCTGANVAAWIEARGADGVWAPLDVTPQVAVPPTALESGERLPEHATVPEERDAPENDPEFGSGSGNTAPAQATPADTAAGLLPALRWIGLAAAALLLLAALALFIPAVKALRTRRRRRADSAEVRALGAWEELLDAHADAGTPAVRAARVSGGRTQLSRRDLGAAIPGGSAIAAAVDRAVFAGESVDAAEADRLWSAVTDELSGLRAGRSLLARLRARFSLASFGVRGFGRERSDHGE</sequence>
<feature type="transmembrane region" description="Helical" evidence="2">
    <location>
        <begin position="38"/>
        <end position="55"/>
    </location>
</feature>
<protein>
    <submittedName>
        <fullName evidence="4">Transglutaminase superfamily protein</fullName>
    </submittedName>
</protein>
<feature type="compositionally biased region" description="Basic and acidic residues" evidence="1">
    <location>
        <begin position="606"/>
        <end position="623"/>
    </location>
</feature>
<proteinExistence type="predicted"/>
<keyword evidence="2" id="KW-1133">Transmembrane helix</keyword>
<evidence type="ECO:0000259" key="3">
    <source>
        <dbReference type="Pfam" id="PF01841"/>
    </source>
</evidence>
<feature type="transmembrane region" description="Helical" evidence="2">
    <location>
        <begin position="230"/>
        <end position="251"/>
    </location>
</feature>
<dbReference type="OrthoDB" id="3651060at2"/>
<name>A0A4Q7TQ64_9MICO</name>
<feature type="transmembrane region" description="Helical" evidence="2">
    <location>
        <begin position="123"/>
        <end position="143"/>
    </location>
</feature>
<gene>
    <name evidence="4" type="ORF">EV139_2614</name>
</gene>
<organism evidence="4 5">
    <name type="scientific">Leucobacter luti</name>
    <dbReference type="NCBI Taxonomy" id="340320"/>
    <lineage>
        <taxon>Bacteria</taxon>
        <taxon>Bacillati</taxon>
        <taxon>Actinomycetota</taxon>
        <taxon>Actinomycetes</taxon>
        <taxon>Micrococcales</taxon>
        <taxon>Microbacteriaceae</taxon>
        <taxon>Leucobacter</taxon>
    </lineage>
</organism>
<accession>A0A4Q7TQ64</accession>
<feature type="transmembrane region" description="Helical" evidence="2">
    <location>
        <begin position="189"/>
        <end position="209"/>
    </location>
</feature>
<feature type="domain" description="Transglutaminase-like" evidence="3">
    <location>
        <begin position="517"/>
        <end position="592"/>
    </location>
</feature>
<reference evidence="4 5" key="1">
    <citation type="journal article" date="2015" name="Stand. Genomic Sci.">
        <title>Genomic Encyclopedia of Bacterial and Archaeal Type Strains, Phase III: the genomes of soil and plant-associated and newly described type strains.</title>
        <authorList>
            <person name="Whitman W.B."/>
            <person name="Woyke T."/>
            <person name="Klenk H.P."/>
            <person name="Zhou Y."/>
            <person name="Lilburn T.G."/>
            <person name="Beck B.J."/>
            <person name="De Vos P."/>
            <person name="Vandamme P."/>
            <person name="Eisen J.A."/>
            <person name="Garrity G."/>
            <person name="Hugenholtz P."/>
            <person name="Kyrpides N.C."/>
        </authorList>
    </citation>
    <scope>NUCLEOTIDE SEQUENCE [LARGE SCALE GENOMIC DNA]</scope>
    <source>
        <strain evidence="4 5">RF6</strain>
    </source>
</reference>
<dbReference type="Pfam" id="PF01841">
    <property type="entry name" value="Transglut_core"/>
    <property type="match status" value="1"/>
</dbReference>
<dbReference type="EMBL" id="SHKI01000006">
    <property type="protein sequence ID" value="RZT62905.1"/>
    <property type="molecule type" value="Genomic_DNA"/>
</dbReference>
<dbReference type="InterPro" id="IPR002931">
    <property type="entry name" value="Transglutaminase-like"/>
</dbReference>
<dbReference type="SUPFAM" id="SSF54001">
    <property type="entry name" value="Cysteine proteinases"/>
    <property type="match status" value="1"/>
</dbReference>
<feature type="transmembrane region" description="Helical" evidence="2">
    <location>
        <begin position="62"/>
        <end position="81"/>
    </location>
</feature>
<dbReference type="Proteomes" id="UP000291832">
    <property type="component" value="Unassembled WGS sequence"/>
</dbReference>
<keyword evidence="5" id="KW-1185">Reference proteome</keyword>
<dbReference type="RefSeq" id="WP_130454766.1">
    <property type="nucleotide sequence ID" value="NZ_QYAG01000002.1"/>
</dbReference>